<dbReference type="GO" id="GO:0042742">
    <property type="term" value="P:defense response to bacterium"/>
    <property type="evidence" value="ECO:0007669"/>
    <property type="project" value="UniProtKB-KW"/>
</dbReference>
<dbReference type="CDD" id="cd06412">
    <property type="entry name" value="GH25_CH-type"/>
    <property type="match status" value="1"/>
</dbReference>
<evidence type="ECO:0000256" key="9">
    <source>
        <dbReference type="ARBA" id="ARBA00023157"/>
    </source>
</evidence>
<dbReference type="SUPFAM" id="SSF51445">
    <property type="entry name" value="(Trans)glycosidases"/>
    <property type="match status" value="1"/>
</dbReference>
<dbReference type="Proteomes" id="UP000598360">
    <property type="component" value="Unassembled WGS sequence"/>
</dbReference>
<dbReference type="Gene3D" id="3.20.20.80">
    <property type="entry name" value="Glycosidases"/>
    <property type="match status" value="1"/>
</dbReference>
<reference evidence="13" key="1">
    <citation type="submission" date="2020-10" db="EMBL/GenBank/DDBJ databases">
        <title>Diversity and distribution of actinomycetes associated with coral in the coast of Hainan.</title>
        <authorList>
            <person name="Li F."/>
        </authorList>
    </citation>
    <scope>NUCLEOTIDE SEQUENCE</scope>
    <source>
        <strain evidence="13">HNM0983</strain>
    </source>
</reference>
<keyword evidence="6" id="KW-0929">Antimicrobial</keyword>
<sequence length="263" mass="27923">MAAPALAEGEEGSGAAVPAEEPAPSAPQLDPDDHGAWVGYSAGADGSRARQGAGPAGVTGIDVSGHQGSVDWPRAWADGARFAMVKATEGTGFRSDAFNHQYNGSYQVGMTRGAYHFALPDTSGGAEQANFFVDNGGGWSPDGRTLPGALDIEHNPYGETCYGMDPASMSRWIADFSNTYHDRTGRFPMIYTTTSWWNRCTGGNPDFAANNPLWVARYGPQLGELPAGWQTHTIWQHSPGAPPLPGCRDAFNGDPDQLARFST</sequence>
<comment type="similarity">
    <text evidence="3">Belongs to the glycosyl hydrolase 25 family.</text>
</comment>
<evidence type="ECO:0000256" key="8">
    <source>
        <dbReference type="ARBA" id="ARBA00022801"/>
    </source>
</evidence>
<evidence type="ECO:0000313" key="14">
    <source>
        <dbReference type="Proteomes" id="UP000598360"/>
    </source>
</evidence>
<dbReference type="RefSeq" id="WP_193927272.1">
    <property type="nucleotide sequence ID" value="NZ_JADEYC010000007.1"/>
</dbReference>
<comment type="subcellular location">
    <subcellularLocation>
        <location evidence="2">Secreted</location>
    </subcellularLocation>
</comment>
<gene>
    <name evidence="13" type="ORF">IQ251_03810</name>
</gene>
<dbReference type="PROSITE" id="PS51904">
    <property type="entry name" value="GLYCOSYL_HYDROL_F25_2"/>
    <property type="match status" value="1"/>
</dbReference>
<dbReference type="PANTHER" id="PTHR34135">
    <property type="entry name" value="LYSOZYME"/>
    <property type="match status" value="1"/>
</dbReference>
<dbReference type="InterPro" id="IPR018077">
    <property type="entry name" value="Glyco_hydro_fam25_subgr"/>
</dbReference>
<evidence type="ECO:0000256" key="1">
    <source>
        <dbReference type="ARBA" id="ARBA00000632"/>
    </source>
</evidence>
<dbReference type="PANTHER" id="PTHR34135:SF2">
    <property type="entry name" value="LYSOZYME"/>
    <property type="match status" value="1"/>
</dbReference>
<organism evidence="13 14">
    <name type="scientific">Saccharopolyspora montiporae</name>
    <dbReference type="NCBI Taxonomy" id="2781240"/>
    <lineage>
        <taxon>Bacteria</taxon>
        <taxon>Bacillati</taxon>
        <taxon>Actinomycetota</taxon>
        <taxon>Actinomycetes</taxon>
        <taxon>Pseudonocardiales</taxon>
        <taxon>Pseudonocardiaceae</taxon>
        <taxon>Saccharopolyspora</taxon>
    </lineage>
</organism>
<keyword evidence="14" id="KW-1185">Reference proteome</keyword>
<dbReference type="EMBL" id="JADEYC010000007">
    <property type="protein sequence ID" value="MBE9373570.1"/>
    <property type="molecule type" value="Genomic_DNA"/>
</dbReference>
<dbReference type="InterPro" id="IPR017853">
    <property type="entry name" value="GH"/>
</dbReference>
<evidence type="ECO:0000256" key="6">
    <source>
        <dbReference type="ARBA" id="ARBA00022529"/>
    </source>
</evidence>
<keyword evidence="10" id="KW-0326">Glycosidase</keyword>
<dbReference type="GO" id="GO:0003796">
    <property type="term" value="F:lysozyme activity"/>
    <property type="evidence" value="ECO:0007669"/>
    <property type="project" value="UniProtKB-EC"/>
</dbReference>
<dbReference type="GO" id="GO:0031640">
    <property type="term" value="P:killing of cells of another organism"/>
    <property type="evidence" value="ECO:0007669"/>
    <property type="project" value="UniProtKB-KW"/>
</dbReference>
<dbReference type="InterPro" id="IPR002053">
    <property type="entry name" value="Glyco_hydro_25"/>
</dbReference>
<evidence type="ECO:0000256" key="11">
    <source>
        <dbReference type="ARBA" id="ARBA00055588"/>
    </source>
</evidence>
<dbReference type="GO" id="GO:0016052">
    <property type="term" value="P:carbohydrate catabolic process"/>
    <property type="evidence" value="ECO:0007669"/>
    <property type="project" value="TreeGrafter"/>
</dbReference>
<evidence type="ECO:0000256" key="12">
    <source>
        <dbReference type="SAM" id="MobiDB-lite"/>
    </source>
</evidence>
<dbReference type="EC" id="3.2.1.17" evidence="4"/>
<evidence type="ECO:0000313" key="13">
    <source>
        <dbReference type="EMBL" id="MBE9373570.1"/>
    </source>
</evidence>
<keyword evidence="5" id="KW-0964">Secreted</keyword>
<proteinExistence type="inferred from homology"/>
<dbReference type="SMART" id="SM00641">
    <property type="entry name" value="Glyco_25"/>
    <property type="match status" value="1"/>
</dbReference>
<accession>A0A929B848</accession>
<comment type="catalytic activity">
    <reaction evidence="1">
        <text>Hydrolysis of (1-&gt;4)-beta-linkages between N-acetylmuramic acid and N-acetyl-D-glucosamine residues in a peptidoglycan and between N-acetyl-D-glucosamine residues in chitodextrins.</text>
        <dbReference type="EC" id="3.2.1.17"/>
    </reaction>
</comment>
<dbReference type="AlphaFoldDB" id="A0A929B848"/>
<dbReference type="Pfam" id="PF01183">
    <property type="entry name" value="Glyco_hydro_25"/>
    <property type="match status" value="1"/>
</dbReference>
<evidence type="ECO:0000256" key="2">
    <source>
        <dbReference type="ARBA" id="ARBA00004613"/>
    </source>
</evidence>
<comment type="function">
    <text evidence="11">This enzyme has both lysozyme (acetylmuramidase) and diacetylmuramidase activities.</text>
</comment>
<keyword evidence="9" id="KW-1015">Disulfide bond</keyword>
<dbReference type="GO" id="GO:0016998">
    <property type="term" value="P:cell wall macromolecule catabolic process"/>
    <property type="evidence" value="ECO:0007669"/>
    <property type="project" value="InterPro"/>
</dbReference>
<dbReference type="FunFam" id="3.20.20.80:FF:000060">
    <property type="entry name" value="Lysozyme M1"/>
    <property type="match status" value="1"/>
</dbReference>
<evidence type="ECO:0000256" key="7">
    <source>
        <dbReference type="ARBA" id="ARBA00022638"/>
    </source>
</evidence>
<feature type="compositionally biased region" description="Low complexity" evidence="12">
    <location>
        <begin position="1"/>
        <end position="27"/>
    </location>
</feature>
<keyword evidence="8" id="KW-0378">Hydrolase</keyword>
<dbReference type="GO" id="GO:0005576">
    <property type="term" value="C:extracellular region"/>
    <property type="evidence" value="ECO:0007669"/>
    <property type="project" value="UniProtKB-SubCell"/>
</dbReference>
<dbReference type="GO" id="GO:0009253">
    <property type="term" value="P:peptidoglycan catabolic process"/>
    <property type="evidence" value="ECO:0007669"/>
    <property type="project" value="InterPro"/>
</dbReference>
<evidence type="ECO:0000256" key="5">
    <source>
        <dbReference type="ARBA" id="ARBA00022525"/>
    </source>
</evidence>
<evidence type="ECO:0000256" key="4">
    <source>
        <dbReference type="ARBA" id="ARBA00012732"/>
    </source>
</evidence>
<evidence type="ECO:0000256" key="3">
    <source>
        <dbReference type="ARBA" id="ARBA00010646"/>
    </source>
</evidence>
<protein>
    <recommendedName>
        <fullName evidence="4">lysozyme</fullName>
        <ecNumber evidence="4">3.2.1.17</ecNumber>
    </recommendedName>
</protein>
<evidence type="ECO:0000256" key="10">
    <source>
        <dbReference type="ARBA" id="ARBA00023295"/>
    </source>
</evidence>
<feature type="region of interest" description="Disordered" evidence="12">
    <location>
        <begin position="1"/>
        <end position="68"/>
    </location>
</feature>
<name>A0A929B848_9PSEU</name>
<keyword evidence="7" id="KW-0081">Bacteriolytic enzyme</keyword>
<comment type="caution">
    <text evidence="13">The sequence shown here is derived from an EMBL/GenBank/DDBJ whole genome shotgun (WGS) entry which is preliminary data.</text>
</comment>